<reference evidence="1 2" key="1">
    <citation type="submission" date="2019-04" db="EMBL/GenBank/DDBJ databases">
        <authorList>
            <person name="Feng G."/>
            <person name="Zhang J."/>
            <person name="Zhu H."/>
        </authorList>
    </citation>
    <scope>NUCLEOTIDE SEQUENCE [LARGE SCALE GENOMIC DNA]</scope>
    <source>
        <strain evidence="1 2">9PBR-1</strain>
    </source>
</reference>
<dbReference type="OrthoDB" id="679547at2"/>
<dbReference type="EMBL" id="SRMB01000002">
    <property type="protein sequence ID" value="TGE27633.1"/>
    <property type="molecule type" value="Genomic_DNA"/>
</dbReference>
<keyword evidence="2" id="KW-1185">Reference proteome</keyword>
<accession>A0A4Z0QEJ9</accession>
<dbReference type="AlphaFoldDB" id="A0A4Z0QEJ9"/>
<protein>
    <recommendedName>
        <fullName evidence="3">Macroglobulin domain-containing protein</fullName>
    </recommendedName>
</protein>
<evidence type="ECO:0000313" key="1">
    <source>
        <dbReference type="EMBL" id="TGE27633.1"/>
    </source>
</evidence>
<dbReference type="RefSeq" id="WP_135395777.1">
    <property type="nucleotide sequence ID" value="NZ_SRMB01000002.1"/>
</dbReference>
<name>A0A4Z0QEJ9_9BACT</name>
<dbReference type="Gene3D" id="2.60.40.1930">
    <property type="match status" value="1"/>
</dbReference>
<evidence type="ECO:0000313" key="2">
    <source>
        <dbReference type="Proteomes" id="UP000298471"/>
    </source>
</evidence>
<proteinExistence type="predicted"/>
<sequence length="810" mass="89140">MNFSLTFPRLLLTGPARLRQLLLPGVLLVSSTVPAVGQVDSLPQISRSLARYSQQRPSEKLFGHLDRPGYVSGETLWFKLYAVDGRSHQPLAASTVAYVEVLDAEQRPVVQTKVALRHATGRGSVVLPATLAAGAYTVRAYTSWMKNVDPEFYFHAPVTIINTQAPLGLPATRPALTFDPQFFPEGGYLVQGLSSKVGFKITDSRGRSVAAEGTIVDQNGQPVGSFRTLRFGLGSFSFTPVSAGAVYKAVIRLANQQTITCPLPAVREQGYGLRLEEAGAEQLRLVVQSRGAALANESVYLLGHTRQQIATAASTSLSQGQAVFIVNKSTLAAGITHFTLFNSQRQPVCERLYFRPPTTTLPLTAHLDKSQYAARRKVTLQLAAGPAPANLSVAVYQLDSLSAAGGPDVTSYLWLTSDLKGTVEQPAYYCGAPTAETAAAADNLMLTQGWSRFRWADVLAPRLVPPTYLPELNGHLVRGRVVNRLTGMPTPGISVYLAAPSRAIQLYNSVSQANGSVQFETADWYGTRQLVAQTNPARDSSYRVDILNPFSEQYPARSGAAVELSERLAASLRRRHVQAQVQQQYFGSRPGRYQLPRIDSLAFYGKPNEQYLLDAYTRFKVMEEVMREYVPGVLVRIRKDGFHFLVPDDNARITQENPLVLLDGVPVFNTNKIMAFDPLKVQKLDVVTKRYFVGPFTYNGIVSYTTYKGDLAGFPLDANVLLQEYEGLQGQRDFYAPRYDTPQQQQSRLPDFRNLLYWNPEVRTAANGETAELTFFTSDQVGRYRVVVQGLSQNGLAGSASLTFEVKPAL</sequence>
<comment type="caution">
    <text evidence="1">The sequence shown here is derived from an EMBL/GenBank/DDBJ whole genome shotgun (WGS) entry which is preliminary data.</text>
</comment>
<dbReference type="Proteomes" id="UP000298471">
    <property type="component" value="Unassembled WGS sequence"/>
</dbReference>
<evidence type="ECO:0008006" key="3">
    <source>
        <dbReference type="Google" id="ProtNLM"/>
    </source>
</evidence>
<gene>
    <name evidence="1" type="ORF">E5K02_14785</name>
</gene>
<organism evidence="1 2">
    <name type="scientific">Hymenobacter metallicola</name>
    <dbReference type="NCBI Taxonomy" id="2563114"/>
    <lineage>
        <taxon>Bacteria</taxon>
        <taxon>Pseudomonadati</taxon>
        <taxon>Bacteroidota</taxon>
        <taxon>Cytophagia</taxon>
        <taxon>Cytophagales</taxon>
        <taxon>Hymenobacteraceae</taxon>
        <taxon>Hymenobacter</taxon>
    </lineage>
</organism>